<protein>
    <submittedName>
        <fullName evidence="1">Uncharacterized protein</fullName>
    </submittedName>
</protein>
<dbReference type="EMBL" id="CM044706">
    <property type="protein sequence ID" value="KAI5659253.1"/>
    <property type="molecule type" value="Genomic_DNA"/>
</dbReference>
<organism evidence="1 2">
    <name type="scientific">Catharanthus roseus</name>
    <name type="common">Madagascar periwinkle</name>
    <name type="synonym">Vinca rosea</name>
    <dbReference type="NCBI Taxonomy" id="4058"/>
    <lineage>
        <taxon>Eukaryota</taxon>
        <taxon>Viridiplantae</taxon>
        <taxon>Streptophyta</taxon>
        <taxon>Embryophyta</taxon>
        <taxon>Tracheophyta</taxon>
        <taxon>Spermatophyta</taxon>
        <taxon>Magnoliopsida</taxon>
        <taxon>eudicotyledons</taxon>
        <taxon>Gunneridae</taxon>
        <taxon>Pentapetalae</taxon>
        <taxon>asterids</taxon>
        <taxon>lamiids</taxon>
        <taxon>Gentianales</taxon>
        <taxon>Apocynaceae</taxon>
        <taxon>Rauvolfioideae</taxon>
        <taxon>Vinceae</taxon>
        <taxon>Catharanthinae</taxon>
        <taxon>Catharanthus</taxon>
    </lineage>
</organism>
<reference evidence="2" key="1">
    <citation type="journal article" date="2023" name="Nat. Plants">
        <title>Single-cell RNA sequencing provides a high-resolution roadmap for understanding the multicellular compartmentation of specialized metabolism.</title>
        <authorList>
            <person name="Sun S."/>
            <person name="Shen X."/>
            <person name="Li Y."/>
            <person name="Li Y."/>
            <person name="Wang S."/>
            <person name="Li R."/>
            <person name="Zhang H."/>
            <person name="Shen G."/>
            <person name="Guo B."/>
            <person name="Wei J."/>
            <person name="Xu J."/>
            <person name="St-Pierre B."/>
            <person name="Chen S."/>
            <person name="Sun C."/>
        </authorList>
    </citation>
    <scope>NUCLEOTIDE SEQUENCE [LARGE SCALE GENOMIC DNA]</scope>
</reference>
<dbReference type="Proteomes" id="UP001060085">
    <property type="component" value="Linkage Group LG06"/>
</dbReference>
<evidence type="ECO:0000313" key="2">
    <source>
        <dbReference type="Proteomes" id="UP001060085"/>
    </source>
</evidence>
<keyword evidence="2" id="KW-1185">Reference proteome</keyword>
<name>A0ACC0AGY1_CATRO</name>
<evidence type="ECO:0000313" key="1">
    <source>
        <dbReference type="EMBL" id="KAI5659253.1"/>
    </source>
</evidence>
<proteinExistence type="predicted"/>
<sequence length="250" mass="29190">MSSRNRLSSLGRVMCRHVQYTTIGSHRDDSDRRHIDQNVLAKLTEMVKDEGVSTRFVNGTCNKLINKIDEVEYRRKLDGLKTKWQQRPDFIHYLFNTWLNPLTHKFCRIKKSLEISKHKEKYGSKSNPILKSISNITSHLALKKIWLEIKRAHKIAEDIYIFWRRLKVGVDIPTVHERDMDSKMRDLTSMEMHRLVKGVIGPVLPGNPYVPLITPSPINCSHEGTTEEEFNKRDKPYWEHVSVAQGRSES</sequence>
<gene>
    <name evidence="1" type="ORF">M9H77_28046</name>
</gene>
<accession>A0ACC0AGY1</accession>
<comment type="caution">
    <text evidence="1">The sequence shown here is derived from an EMBL/GenBank/DDBJ whole genome shotgun (WGS) entry which is preliminary data.</text>
</comment>